<dbReference type="InterPro" id="IPR000961">
    <property type="entry name" value="AGC-kinase_C"/>
</dbReference>
<keyword evidence="1" id="KW-0723">Serine/threonine-protein kinase</keyword>
<dbReference type="PROSITE" id="PS51285">
    <property type="entry name" value="AGC_KINASE_CTER"/>
    <property type="match status" value="1"/>
</dbReference>
<keyword evidence="2" id="KW-0808">Transferase</keyword>
<sequence>PIVNVSSIEIIKNIFVNNIGYRGGSIFDVNAAIQSKESTRLQGRSSKKSKSIGWNGIDKSEKQAPIVPRVLQRSMKQAERETLKKKFFREDEEMDVDENKEED</sequence>
<dbReference type="Proteomes" id="UP001152300">
    <property type="component" value="Unassembled WGS sequence"/>
</dbReference>
<reference evidence="8" key="1">
    <citation type="submission" date="2022-11" db="EMBL/GenBank/DDBJ databases">
        <title>Genome Resource of Sclerotinia nivalis Strain SnTB1, a Plant Pathogen Isolated from American Ginseng.</title>
        <authorList>
            <person name="Fan S."/>
        </authorList>
    </citation>
    <scope>NUCLEOTIDE SEQUENCE</scope>
    <source>
        <strain evidence="8">SnTB1</strain>
    </source>
</reference>
<accession>A0A9X0DP00</accession>
<protein>
    <recommendedName>
        <fullName evidence="7">AGC-kinase C-terminal domain-containing protein</fullName>
    </recommendedName>
</protein>
<dbReference type="GO" id="GO:0005524">
    <property type="term" value="F:ATP binding"/>
    <property type="evidence" value="ECO:0007669"/>
    <property type="project" value="UniProtKB-KW"/>
</dbReference>
<evidence type="ECO:0000256" key="4">
    <source>
        <dbReference type="ARBA" id="ARBA00022777"/>
    </source>
</evidence>
<evidence type="ECO:0000256" key="1">
    <source>
        <dbReference type="ARBA" id="ARBA00022527"/>
    </source>
</evidence>
<proteinExistence type="predicted"/>
<keyword evidence="9" id="KW-1185">Reference proteome</keyword>
<evidence type="ECO:0000259" key="7">
    <source>
        <dbReference type="PROSITE" id="PS51285"/>
    </source>
</evidence>
<keyword evidence="5" id="KW-0067">ATP-binding</keyword>
<evidence type="ECO:0000256" key="3">
    <source>
        <dbReference type="ARBA" id="ARBA00022741"/>
    </source>
</evidence>
<evidence type="ECO:0000256" key="5">
    <source>
        <dbReference type="ARBA" id="ARBA00022840"/>
    </source>
</evidence>
<name>A0A9X0DP00_9HELO</name>
<evidence type="ECO:0000256" key="2">
    <source>
        <dbReference type="ARBA" id="ARBA00022679"/>
    </source>
</evidence>
<keyword evidence="3" id="KW-0547">Nucleotide-binding</keyword>
<evidence type="ECO:0000256" key="6">
    <source>
        <dbReference type="SAM" id="MobiDB-lite"/>
    </source>
</evidence>
<organism evidence="8 9">
    <name type="scientific">Sclerotinia nivalis</name>
    <dbReference type="NCBI Taxonomy" id="352851"/>
    <lineage>
        <taxon>Eukaryota</taxon>
        <taxon>Fungi</taxon>
        <taxon>Dikarya</taxon>
        <taxon>Ascomycota</taxon>
        <taxon>Pezizomycotina</taxon>
        <taxon>Leotiomycetes</taxon>
        <taxon>Helotiales</taxon>
        <taxon>Sclerotiniaceae</taxon>
        <taxon>Sclerotinia</taxon>
    </lineage>
</organism>
<feature type="domain" description="AGC-kinase C-terminal" evidence="7">
    <location>
        <begin position="50"/>
        <end position="103"/>
    </location>
</feature>
<feature type="region of interest" description="Disordered" evidence="6">
    <location>
        <begin position="37"/>
        <end position="57"/>
    </location>
</feature>
<gene>
    <name evidence="8" type="ORF">OCU04_001037</name>
</gene>
<dbReference type="EMBL" id="JAPEIS010000001">
    <property type="protein sequence ID" value="KAJ8070666.1"/>
    <property type="molecule type" value="Genomic_DNA"/>
</dbReference>
<comment type="caution">
    <text evidence="8">The sequence shown here is derived from an EMBL/GenBank/DDBJ whole genome shotgun (WGS) entry which is preliminary data.</text>
</comment>
<dbReference type="AlphaFoldDB" id="A0A9X0DP00"/>
<dbReference type="GO" id="GO:0004674">
    <property type="term" value="F:protein serine/threonine kinase activity"/>
    <property type="evidence" value="ECO:0007669"/>
    <property type="project" value="UniProtKB-KW"/>
</dbReference>
<evidence type="ECO:0000313" key="8">
    <source>
        <dbReference type="EMBL" id="KAJ8070666.1"/>
    </source>
</evidence>
<keyword evidence="4" id="KW-0418">Kinase</keyword>
<feature type="non-terminal residue" evidence="8">
    <location>
        <position position="1"/>
    </location>
</feature>
<evidence type="ECO:0000313" key="9">
    <source>
        <dbReference type="Proteomes" id="UP001152300"/>
    </source>
</evidence>